<name>A0AAW7K447_9ACTN</name>
<keyword evidence="1" id="KW-0472">Membrane</keyword>
<evidence type="ECO:0000256" key="1">
    <source>
        <dbReference type="SAM" id="Phobius"/>
    </source>
</evidence>
<keyword evidence="1" id="KW-1133">Transmembrane helix</keyword>
<dbReference type="Pfam" id="PF07751">
    <property type="entry name" value="Abi_2"/>
    <property type="match status" value="1"/>
</dbReference>
<dbReference type="EMBL" id="JAUEIR010000007">
    <property type="protein sequence ID" value="MDN0069711.1"/>
    <property type="molecule type" value="Genomic_DNA"/>
</dbReference>
<dbReference type="AlphaFoldDB" id="A0AAW7K447"/>
<keyword evidence="1" id="KW-0812">Transmembrane</keyword>
<protein>
    <submittedName>
        <fullName evidence="2">Abi family protein</fullName>
    </submittedName>
</protein>
<proteinExistence type="predicted"/>
<feature type="transmembrane region" description="Helical" evidence="1">
    <location>
        <begin position="175"/>
        <end position="196"/>
    </location>
</feature>
<sequence>MMDDAKKLTAWGMDDGVHDALSLKPITTPKQQIELLRGKGVTFERCAEERALEILSNAETYLHLSAYRVLFQRHKDGPDAGKFVSLDFGDLLDVSFLDDVLRETFRLMAKDVERAVRAWLVSEAARRGEDGYGIVADFVSSLPRGFREGLRRDLVSRSQADEYAGSLIDHYRDAVPVWVLLEVVPFGTLLALYLFCVERWDEVGRREIHYALKDVKAVRNCASHAGCLCNGFVPERETRHATSGVALEWLNAHGIRNSKGRRARLRNRRTQQLVTTVALHDMLAGEHAAPATLDAVAGLRPLMDDAIARYGTQNPLVSHLAFLARVLDAARG</sequence>
<dbReference type="InterPro" id="IPR011664">
    <property type="entry name" value="Abi_system_AbiD/AbiF-like"/>
</dbReference>
<evidence type="ECO:0000313" key="3">
    <source>
        <dbReference type="Proteomes" id="UP001168505"/>
    </source>
</evidence>
<organism evidence="2 3">
    <name type="scientific">Collinsella ihumii</name>
    <dbReference type="NCBI Taxonomy" id="1720204"/>
    <lineage>
        <taxon>Bacteria</taxon>
        <taxon>Bacillati</taxon>
        <taxon>Actinomycetota</taxon>
        <taxon>Coriobacteriia</taxon>
        <taxon>Coriobacteriales</taxon>
        <taxon>Coriobacteriaceae</taxon>
        <taxon>Collinsella</taxon>
    </lineage>
</organism>
<dbReference type="Proteomes" id="UP001168505">
    <property type="component" value="Unassembled WGS sequence"/>
</dbReference>
<dbReference type="RefSeq" id="WP_289820865.1">
    <property type="nucleotide sequence ID" value="NZ_JAUEIM010000020.1"/>
</dbReference>
<reference evidence="2" key="2">
    <citation type="submission" date="2023-08" db="EMBL/GenBank/DDBJ databases">
        <title>Identification and characterization of horizontal gene transfer across gut microbiota members of farm animals based on homology search.</title>
        <authorList>
            <person name="Schwarzerova J."/>
            <person name="Nykrynova M."/>
            <person name="Jureckova K."/>
            <person name="Cejkova D."/>
            <person name="Rychlik I."/>
        </authorList>
    </citation>
    <scope>NUCLEOTIDE SEQUENCE</scope>
    <source>
        <strain evidence="2">15_COKtk</strain>
    </source>
</reference>
<gene>
    <name evidence="2" type="ORF">QVN40_08375</name>
</gene>
<reference evidence="2" key="1">
    <citation type="submission" date="2023-06" db="EMBL/GenBank/DDBJ databases">
        <authorList>
            <person name="Zeman M."/>
            <person name="Kubasova T."/>
            <person name="Jahodarova E."/>
            <person name="Nykrynova M."/>
            <person name="Rychlik I."/>
        </authorList>
    </citation>
    <scope>NUCLEOTIDE SEQUENCE</scope>
    <source>
        <strain evidence="2">15_COKtk</strain>
    </source>
</reference>
<accession>A0AAW7K447</accession>
<evidence type="ECO:0000313" key="2">
    <source>
        <dbReference type="EMBL" id="MDN0069711.1"/>
    </source>
</evidence>
<comment type="caution">
    <text evidence="2">The sequence shown here is derived from an EMBL/GenBank/DDBJ whole genome shotgun (WGS) entry which is preliminary data.</text>
</comment>